<dbReference type="GeneTree" id="ENSGT00940000157502"/>
<keyword evidence="7" id="KW-1185">Reference proteome</keyword>
<dbReference type="Proteomes" id="UP000694620">
    <property type="component" value="Unassembled WGS sequence"/>
</dbReference>
<dbReference type="PROSITE" id="PS00479">
    <property type="entry name" value="ZF_DAG_PE_1"/>
    <property type="match status" value="1"/>
</dbReference>
<evidence type="ECO:0000313" key="6">
    <source>
        <dbReference type="Ensembl" id="ENSECRP00000022486.1"/>
    </source>
</evidence>
<evidence type="ECO:0000313" key="7">
    <source>
        <dbReference type="Proteomes" id="UP000694620"/>
    </source>
</evidence>
<dbReference type="SUPFAM" id="SSF57889">
    <property type="entry name" value="Cysteine-rich domain"/>
    <property type="match status" value="1"/>
</dbReference>
<feature type="transmembrane region" description="Helical" evidence="4">
    <location>
        <begin position="206"/>
        <end position="233"/>
    </location>
</feature>
<dbReference type="Pfam" id="PF00130">
    <property type="entry name" value="C1_1"/>
    <property type="match status" value="1"/>
</dbReference>
<dbReference type="InterPro" id="IPR002219">
    <property type="entry name" value="PKC_DAG/PE"/>
</dbReference>
<evidence type="ECO:0000256" key="2">
    <source>
        <dbReference type="ARBA" id="ARBA00022833"/>
    </source>
</evidence>
<keyword evidence="2" id="KW-0862">Zinc</keyword>
<protein>
    <recommendedName>
        <fullName evidence="5">Phorbol-ester/DAG-type domain-containing protein</fullName>
    </recommendedName>
</protein>
<keyword evidence="4" id="KW-0472">Membrane</keyword>
<feature type="domain" description="Phorbol-ester/DAG-type" evidence="5">
    <location>
        <begin position="88"/>
        <end position="133"/>
    </location>
</feature>
<dbReference type="CDD" id="cd20886">
    <property type="entry name" value="C1_RASSF5"/>
    <property type="match status" value="1"/>
</dbReference>
<dbReference type="Gene3D" id="3.30.60.20">
    <property type="match status" value="1"/>
</dbReference>
<keyword evidence="4" id="KW-1133">Transmembrane helix</keyword>
<name>A0A8C4SXX4_ERPCA</name>
<organism evidence="6 7">
    <name type="scientific">Erpetoichthys calabaricus</name>
    <name type="common">Rope fish</name>
    <name type="synonym">Calamoichthys calabaricus</name>
    <dbReference type="NCBI Taxonomy" id="27687"/>
    <lineage>
        <taxon>Eukaryota</taxon>
        <taxon>Metazoa</taxon>
        <taxon>Chordata</taxon>
        <taxon>Craniata</taxon>
        <taxon>Vertebrata</taxon>
        <taxon>Euteleostomi</taxon>
        <taxon>Actinopterygii</taxon>
        <taxon>Polypteriformes</taxon>
        <taxon>Polypteridae</taxon>
        <taxon>Erpetoichthys</taxon>
    </lineage>
</organism>
<dbReference type="SMART" id="SM00109">
    <property type="entry name" value="C1"/>
    <property type="match status" value="1"/>
</dbReference>
<evidence type="ECO:0000259" key="5">
    <source>
        <dbReference type="PROSITE" id="PS50081"/>
    </source>
</evidence>
<dbReference type="GO" id="GO:0046872">
    <property type="term" value="F:metal ion binding"/>
    <property type="evidence" value="ECO:0007669"/>
    <property type="project" value="UniProtKB-KW"/>
</dbReference>
<reference evidence="6" key="1">
    <citation type="submission" date="2025-08" db="UniProtKB">
        <authorList>
            <consortium name="Ensembl"/>
        </authorList>
    </citation>
    <scope>IDENTIFICATION</scope>
</reference>
<keyword evidence="4" id="KW-0812">Transmembrane</keyword>
<dbReference type="PROSITE" id="PS50081">
    <property type="entry name" value="ZF_DAG_PE_2"/>
    <property type="match status" value="1"/>
</dbReference>
<evidence type="ECO:0000256" key="4">
    <source>
        <dbReference type="SAM" id="Phobius"/>
    </source>
</evidence>
<sequence length="240" mass="27185">MAAAVKNMPKSATRQQKSPMKALKPAARELFGFGKGVKKEPQSEPPAAAIEGTPAHRGRKKGFRAPDVRTIFVSAEKDPRVRLESGEGHCFTRGAEQQWCDVCCQLIVTQSLRCTECNYTCHPQCRDKVKLDCNSNGKSMESSSVPDVEPDNHNNKLLVRTCELRCVCTFKQMLTGIKVGPSFCFVCLLTICWYLAGYIFCWYKELIVSLILYQPLIFLPFLFIVFILIYFFIKSLKHLE</sequence>
<accession>A0A8C4SXX4</accession>
<keyword evidence="1" id="KW-0479">Metal-binding</keyword>
<evidence type="ECO:0000256" key="1">
    <source>
        <dbReference type="ARBA" id="ARBA00022723"/>
    </source>
</evidence>
<reference evidence="6" key="2">
    <citation type="submission" date="2025-09" db="UniProtKB">
        <authorList>
            <consortium name="Ensembl"/>
        </authorList>
    </citation>
    <scope>IDENTIFICATION</scope>
</reference>
<feature type="transmembrane region" description="Helical" evidence="4">
    <location>
        <begin position="179"/>
        <end position="200"/>
    </location>
</feature>
<proteinExistence type="predicted"/>
<dbReference type="Ensembl" id="ENSECRT00000022965.1">
    <property type="protein sequence ID" value="ENSECRP00000022486.1"/>
    <property type="gene ID" value="ENSECRG00000015216.1"/>
</dbReference>
<dbReference type="AlphaFoldDB" id="A0A8C4SXX4"/>
<feature type="region of interest" description="Disordered" evidence="3">
    <location>
        <begin position="1"/>
        <end position="62"/>
    </location>
</feature>
<evidence type="ECO:0000256" key="3">
    <source>
        <dbReference type="SAM" id="MobiDB-lite"/>
    </source>
</evidence>
<dbReference type="InterPro" id="IPR046349">
    <property type="entry name" value="C1-like_sf"/>
</dbReference>